<name>A0A4R2PZN6_9PSEU</name>
<dbReference type="GO" id="GO:0016787">
    <property type="term" value="F:hydrolase activity"/>
    <property type="evidence" value="ECO:0007669"/>
    <property type="project" value="UniProtKB-KW"/>
</dbReference>
<sequence>MSHDVRTAIDGMSYLEGPRWHEQRIWFADFYTHRVYSAAEDGGELRVEAEVAAQPSGLGWLPDNRLLIVSMRDARLLRREPDGSLHTHADLSTYVNGHPNDLVVDAQGRAFVGEFGFDLMAGQPLQTAALLRVDPDGTVTTVADDLWFPNGSVITDDGVLLVCETFANRVTAFDIAGDGSLVNRRVWAKFGELPTNKDFEQLLGQVVVAADGCCLDAEGALWIADAVGGRVLRVHEGGQISTEIPVDGGVFACMLGGSDGRTLFLCAAPDFHEQARKNAREGKLLTTRVEVPHGGRP</sequence>
<proteinExistence type="inferred from homology"/>
<dbReference type="SUPFAM" id="SSF63829">
    <property type="entry name" value="Calcium-dependent phosphotriesterase"/>
    <property type="match status" value="1"/>
</dbReference>
<dbReference type="AlphaFoldDB" id="A0A4R2PZN6"/>
<keyword evidence="2" id="KW-0378">Hydrolase</keyword>
<evidence type="ECO:0000256" key="2">
    <source>
        <dbReference type="ARBA" id="ARBA00022801"/>
    </source>
</evidence>
<dbReference type="Pfam" id="PF08450">
    <property type="entry name" value="SGL"/>
    <property type="match status" value="1"/>
</dbReference>
<dbReference type="RefSeq" id="WP_132881000.1">
    <property type="nucleotide sequence ID" value="NZ_SLXQ01000025.1"/>
</dbReference>
<evidence type="ECO:0000259" key="3">
    <source>
        <dbReference type="Pfam" id="PF08450"/>
    </source>
</evidence>
<keyword evidence="5" id="KW-1185">Reference proteome</keyword>
<protein>
    <submittedName>
        <fullName evidence="4">Sugar lactone lactonase YvrE</fullName>
    </submittedName>
</protein>
<dbReference type="EMBL" id="SLXQ01000025">
    <property type="protein sequence ID" value="TCP41627.1"/>
    <property type="molecule type" value="Genomic_DNA"/>
</dbReference>
<comment type="caution">
    <text evidence="4">The sequence shown here is derived from an EMBL/GenBank/DDBJ whole genome shotgun (WGS) entry which is preliminary data.</text>
</comment>
<evidence type="ECO:0000313" key="5">
    <source>
        <dbReference type="Proteomes" id="UP000294911"/>
    </source>
</evidence>
<gene>
    <name evidence="4" type="ORF">EV191_12512</name>
</gene>
<accession>A0A4R2PZN6</accession>
<comment type="similarity">
    <text evidence="1">Belongs to the SMP-30/CGR1 family.</text>
</comment>
<dbReference type="OrthoDB" id="2633250at2"/>
<evidence type="ECO:0000256" key="1">
    <source>
        <dbReference type="ARBA" id="ARBA00008853"/>
    </source>
</evidence>
<dbReference type="PANTHER" id="PTHR47572">
    <property type="entry name" value="LIPOPROTEIN-RELATED"/>
    <property type="match status" value="1"/>
</dbReference>
<dbReference type="InterPro" id="IPR051262">
    <property type="entry name" value="SMP-30/CGR1_Lactonase"/>
</dbReference>
<dbReference type="PANTHER" id="PTHR47572:SF4">
    <property type="entry name" value="LACTONASE DRP35"/>
    <property type="match status" value="1"/>
</dbReference>
<reference evidence="4 5" key="1">
    <citation type="submission" date="2019-03" db="EMBL/GenBank/DDBJ databases">
        <title>Genomic Encyclopedia of Type Strains, Phase IV (KMG-IV): sequencing the most valuable type-strain genomes for metagenomic binning, comparative biology and taxonomic classification.</title>
        <authorList>
            <person name="Goeker M."/>
        </authorList>
    </citation>
    <scope>NUCLEOTIDE SEQUENCE [LARGE SCALE GENOMIC DNA]</scope>
    <source>
        <strain evidence="4 5">DSM 45765</strain>
    </source>
</reference>
<dbReference type="Proteomes" id="UP000294911">
    <property type="component" value="Unassembled WGS sequence"/>
</dbReference>
<feature type="domain" description="SMP-30/Gluconolactonase/LRE-like region" evidence="3">
    <location>
        <begin position="16"/>
        <end position="267"/>
    </location>
</feature>
<evidence type="ECO:0000313" key="4">
    <source>
        <dbReference type="EMBL" id="TCP41627.1"/>
    </source>
</evidence>
<dbReference type="InterPro" id="IPR013658">
    <property type="entry name" value="SGL"/>
</dbReference>
<dbReference type="InterPro" id="IPR011042">
    <property type="entry name" value="6-blade_b-propeller_TolB-like"/>
</dbReference>
<dbReference type="Gene3D" id="2.120.10.30">
    <property type="entry name" value="TolB, C-terminal domain"/>
    <property type="match status" value="1"/>
</dbReference>
<organism evidence="4 5">
    <name type="scientific">Tamaricihabitans halophyticus</name>
    <dbReference type="NCBI Taxonomy" id="1262583"/>
    <lineage>
        <taxon>Bacteria</taxon>
        <taxon>Bacillati</taxon>
        <taxon>Actinomycetota</taxon>
        <taxon>Actinomycetes</taxon>
        <taxon>Pseudonocardiales</taxon>
        <taxon>Pseudonocardiaceae</taxon>
        <taxon>Tamaricihabitans</taxon>
    </lineage>
</organism>